<dbReference type="Proteomes" id="UP000234681">
    <property type="component" value="Chromosome 2"/>
</dbReference>
<protein>
    <submittedName>
        <fullName evidence="2">RCG41445</fullName>
    </submittedName>
</protein>
<name>A6II39_RAT</name>
<feature type="non-terminal residue" evidence="2">
    <location>
        <position position="24"/>
    </location>
</feature>
<proteinExistence type="predicted"/>
<evidence type="ECO:0000313" key="2">
    <source>
        <dbReference type="EMBL" id="EDM01337.1"/>
    </source>
</evidence>
<sequence length="24" mass="2689">MSVGGTWEARPSRSPSWPWLVQSS</sequence>
<evidence type="ECO:0000313" key="3">
    <source>
        <dbReference type="Proteomes" id="UP000234681"/>
    </source>
</evidence>
<dbReference type="EMBL" id="CH473961">
    <property type="protein sequence ID" value="EDM01337.1"/>
    <property type="molecule type" value="Genomic_DNA"/>
</dbReference>
<dbReference type="AlphaFoldDB" id="A6II39"/>
<feature type="region of interest" description="Disordered" evidence="1">
    <location>
        <begin position="1"/>
        <end position="24"/>
    </location>
</feature>
<accession>A6II39</accession>
<gene>
    <name evidence="2" type="ORF">rCG_41445</name>
</gene>
<evidence type="ECO:0000256" key="1">
    <source>
        <dbReference type="SAM" id="MobiDB-lite"/>
    </source>
</evidence>
<reference evidence="3" key="1">
    <citation type="submission" date="2005-09" db="EMBL/GenBank/DDBJ databases">
        <authorList>
            <person name="Mural R.J."/>
            <person name="Li P.W."/>
            <person name="Adams M.D."/>
            <person name="Amanatides P.G."/>
            <person name="Baden-Tillson H."/>
            <person name="Barnstead M."/>
            <person name="Chin S.H."/>
            <person name="Dew I."/>
            <person name="Evans C.A."/>
            <person name="Ferriera S."/>
            <person name="Flanigan M."/>
            <person name="Fosler C."/>
            <person name="Glodek A."/>
            <person name="Gu Z."/>
            <person name="Holt R.A."/>
            <person name="Jennings D."/>
            <person name="Kraft C.L."/>
            <person name="Lu F."/>
            <person name="Nguyen T."/>
            <person name="Nusskern D.R."/>
            <person name="Pfannkoch C.M."/>
            <person name="Sitter C."/>
            <person name="Sutton G.G."/>
            <person name="Venter J.C."/>
            <person name="Wang Z."/>
            <person name="Woodage T."/>
            <person name="Zheng X.H."/>
            <person name="Zhong F."/>
        </authorList>
    </citation>
    <scope>NUCLEOTIDE SEQUENCE [LARGE SCALE GENOMIC DNA]</scope>
    <source>
        <strain>BN</strain>
        <strain evidence="3">Sprague-Dawley</strain>
    </source>
</reference>
<organism evidence="2 3">
    <name type="scientific">Rattus norvegicus</name>
    <name type="common">Rat</name>
    <dbReference type="NCBI Taxonomy" id="10116"/>
    <lineage>
        <taxon>Eukaryota</taxon>
        <taxon>Metazoa</taxon>
        <taxon>Chordata</taxon>
        <taxon>Craniata</taxon>
        <taxon>Vertebrata</taxon>
        <taxon>Euteleostomi</taxon>
        <taxon>Mammalia</taxon>
        <taxon>Eutheria</taxon>
        <taxon>Euarchontoglires</taxon>
        <taxon>Glires</taxon>
        <taxon>Rodentia</taxon>
        <taxon>Myomorpha</taxon>
        <taxon>Muroidea</taxon>
        <taxon>Muridae</taxon>
        <taxon>Murinae</taxon>
        <taxon>Rattus</taxon>
    </lineage>
</organism>